<feature type="domain" description="DUF4097" evidence="1">
    <location>
        <begin position="118"/>
        <end position="344"/>
    </location>
</feature>
<dbReference type="InterPro" id="IPR025164">
    <property type="entry name" value="Toastrack_DUF4097"/>
</dbReference>
<proteinExistence type="predicted"/>
<dbReference type="eggNOG" id="COG3595">
    <property type="taxonomic scope" value="Bacteria"/>
</dbReference>
<dbReference type="Proteomes" id="UP000297014">
    <property type="component" value="Unassembled WGS sequence"/>
</dbReference>
<dbReference type="EMBL" id="ALPT02000116">
    <property type="protein sequence ID" value="KGA95658.1"/>
    <property type="molecule type" value="Genomic_DNA"/>
</dbReference>
<dbReference type="InterPro" id="IPR016599">
    <property type="entry name" value="UCP012569"/>
</dbReference>
<dbReference type="Pfam" id="PF13349">
    <property type="entry name" value="DUF4097"/>
    <property type="match status" value="1"/>
</dbReference>
<dbReference type="AlphaFoldDB" id="A0A094WIC9"/>
<sequence>MEERKMILKMIEDGKITAEEGIRLLEAMEQKGTERLGETSSKNEAKGQFLSTDVNWDAGEEYRERHRQTQQSSSSNKLADFFDTAIQKIKDIDLDFNFGSSTVIDHVFQHRDVSPHSLDISLENGTVDVRPWDEPDVRVECEAKIYRVRDTDEARKVLLQETTFLVDDNKLLFHTKVKTMKVKAIVYVPKTLFEHVKFYTFNGQITGEKISTTSFEANTLNGPIQFSNLKAKKVNAETVNGAIELRSSSAELIDAKTVNGTITIDGKYHDADLETVNGTITYNLDPFSDPSYLDVKAATGSIHLSFPDDVRVEAKLKTNVGGYSVHLPEYEVIEEKKDFAQKNISFVANQDATPRLKVYAITNTGSINVKERE</sequence>
<dbReference type="PIRSF" id="PIRSF012569">
    <property type="entry name" value="UCP012569"/>
    <property type="match status" value="1"/>
</dbReference>
<organism evidence="3 5">
    <name type="scientific">Alkalihalobacillus alcalophilus ATCC 27647 = CGMCC 1.3604</name>
    <dbReference type="NCBI Taxonomy" id="1218173"/>
    <lineage>
        <taxon>Bacteria</taxon>
        <taxon>Bacillati</taxon>
        <taxon>Bacillota</taxon>
        <taxon>Bacilli</taxon>
        <taxon>Bacillales</taxon>
        <taxon>Bacillaceae</taxon>
        <taxon>Alkalihalobacillus</taxon>
    </lineage>
</organism>
<accession>A0A094WIC9</accession>
<evidence type="ECO:0000313" key="3">
    <source>
        <dbReference type="EMBL" id="KGA95658.1"/>
    </source>
</evidence>
<keyword evidence="5" id="KW-1185">Reference proteome</keyword>
<dbReference type="Pfam" id="PF22746">
    <property type="entry name" value="SHOCT-like_DUF2089-C"/>
    <property type="match status" value="1"/>
</dbReference>
<evidence type="ECO:0000313" key="4">
    <source>
        <dbReference type="EMBL" id="THG89504.1"/>
    </source>
</evidence>
<comment type="caution">
    <text evidence="3">The sequence shown here is derived from an EMBL/GenBank/DDBJ whole genome shotgun (WGS) entry which is preliminary data.</text>
</comment>
<reference evidence="4 6" key="2">
    <citation type="submission" date="2014-01" db="EMBL/GenBank/DDBJ databases">
        <title>Draft genome sequencing of Bacillus alcalophilus CGMCC 1.3604.</title>
        <authorList>
            <person name="Yang J."/>
            <person name="Diao L."/>
            <person name="Yang S."/>
        </authorList>
    </citation>
    <scope>NUCLEOTIDE SEQUENCE [LARGE SCALE GENOMIC DNA]</scope>
    <source>
        <strain evidence="4 6">CGMCC 1.3604</strain>
    </source>
</reference>
<reference evidence="3 5" key="1">
    <citation type="journal article" date="2014" name="Genome Announc.">
        <title>Draft Genome Sequence of Bacillus alcalophilus AV1934, a Classic Alkaliphile Isolated from Human Feces in 1934.</title>
        <authorList>
            <person name="Attie O."/>
            <person name="Jayaprakash A."/>
            <person name="Shah H."/>
            <person name="Paulsen I.T."/>
            <person name="Morino M."/>
            <person name="Takahashi Y."/>
            <person name="Narumi I."/>
            <person name="Sachidanandam R."/>
            <person name="Satoh K."/>
            <person name="Ito M."/>
            <person name="Krulwich T.A."/>
        </authorList>
    </citation>
    <scope>NUCLEOTIDE SEQUENCE [LARGE SCALE GENOMIC DNA]</scope>
    <source>
        <strain evidence="3 5">AV1934</strain>
    </source>
</reference>
<protein>
    <submittedName>
        <fullName evidence="3">Uncharacterized protein</fullName>
    </submittedName>
</protein>
<dbReference type="EMBL" id="JALP01000223">
    <property type="protein sequence ID" value="THG89504.1"/>
    <property type="molecule type" value="Genomic_DNA"/>
</dbReference>
<name>A0A094WIC9_ALKAL</name>
<dbReference type="RefSeq" id="WP_003323111.1">
    <property type="nucleotide sequence ID" value="NZ_ALPT02000116.1"/>
</dbReference>
<evidence type="ECO:0000259" key="2">
    <source>
        <dbReference type="Pfam" id="PF22746"/>
    </source>
</evidence>
<evidence type="ECO:0000313" key="5">
    <source>
        <dbReference type="Proteomes" id="UP000002754"/>
    </source>
</evidence>
<dbReference type="OrthoDB" id="2240743at2"/>
<gene>
    <name evidence="4" type="ORF">AJ85_17320</name>
    <name evidence="3" type="ORF">BALCAV_0221085</name>
</gene>
<dbReference type="STRING" id="1218173.BALCAV_0221085"/>
<feature type="domain" description="YvlB/LiaX N-terminal" evidence="2">
    <location>
        <begin position="2"/>
        <end position="31"/>
    </location>
</feature>
<dbReference type="InterPro" id="IPR053959">
    <property type="entry name" value="YvlB/LiaX_N"/>
</dbReference>
<evidence type="ECO:0000259" key="1">
    <source>
        <dbReference type="Pfam" id="PF13349"/>
    </source>
</evidence>
<dbReference type="Proteomes" id="UP000002754">
    <property type="component" value="Unassembled WGS sequence"/>
</dbReference>
<evidence type="ECO:0000313" key="6">
    <source>
        <dbReference type="Proteomes" id="UP000297014"/>
    </source>
</evidence>